<proteinExistence type="predicted"/>
<dbReference type="InterPro" id="IPR057670">
    <property type="entry name" value="SH3_retrovirus"/>
</dbReference>
<protein>
    <submittedName>
        <fullName evidence="3">Ribonuclease H-like domain-containing protein</fullName>
    </submittedName>
</protein>
<name>A0A6L2MF73_TANCI</name>
<accession>A0A6L2MF73</accession>
<dbReference type="PANTHER" id="PTHR42648">
    <property type="entry name" value="TRANSPOSASE, PUTATIVE-RELATED"/>
    <property type="match status" value="1"/>
</dbReference>
<organism evidence="3">
    <name type="scientific">Tanacetum cinerariifolium</name>
    <name type="common">Dalmatian daisy</name>
    <name type="synonym">Chrysanthemum cinerariifolium</name>
    <dbReference type="NCBI Taxonomy" id="118510"/>
    <lineage>
        <taxon>Eukaryota</taxon>
        <taxon>Viridiplantae</taxon>
        <taxon>Streptophyta</taxon>
        <taxon>Embryophyta</taxon>
        <taxon>Tracheophyta</taxon>
        <taxon>Spermatophyta</taxon>
        <taxon>Magnoliopsida</taxon>
        <taxon>eudicotyledons</taxon>
        <taxon>Gunneridae</taxon>
        <taxon>Pentapetalae</taxon>
        <taxon>asterids</taxon>
        <taxon>campanulids</taxon>
        <taxon>Asterales</taxon>
        <taxon>Asteraceae</taxon>
        <taxon>Asteroideae</taxon>
        <taxon>Anthemideae</taxon>
        <taxon>Anthemidinae</taxon>
        <taxon>Tanacetum</taxon>
    </lineage>
</organism>
<dbReference type="InterPro" id="IPR012337">
    <property type="entry name" value="RNaseH-like_sf"/>
</dbReference>
<dbReference type="GO" id="GO:0015074">
    <property type="term" value="P:DNA integration"/>
    <property type="evidence" value="ECO:0007669"/>
    <property type="project" value="InterPro"/>
</dbReference>
<reference evidence="3" key="1">
    <citation type="journal article" date="2019" name="Sci. Rep.">
        <title>Draft genome of Tanacetum cinerariifolium, the natural source of mosquito coil.</title>
        <authorList>
            <person name="Yamashiro T."/>
            <person name="Shiraishi A."/>
            <person name="Satake H."/>
            <person name="Nakayama K."/>
        </authorList>
    </citation>
    <scope>NUCLEOTIDE SEQUENCE</scope>
</reference>
<dbReference type="GO" id="GO:0003676">
    <property type="term" value="F:nucleic acid binding"/>
    <property type="evidence" value="ECO:0007669"/>
    <property type="project" value="InterPro"/>
</dbReference>
<feature type="domain" description="Integrase catalytic" evidence="2">
    <location>
        <begin position="470"/>
        <end position="567"/>
    </location>
</feature>
<dbReference type="InterPro" id="IPR001584">
    <property type="entry name" value="Integrase_cat-core"/>
</dbReference>
<evidence type="ECO:0000259" key="2">
    <source>
        <dbReference type="PROSITE" id="PS50994"/>
    </source>
</evidence>
<dbReference type="Pfam" id="PF25597">
    <property type="entry name" value="SH3_retrovirus"/>
    <property type="match status" value="1"/>
</dbReference>
<feature type="non-terminal residue" evidence="3">
    <location>
        <position position="1"/>
    </location>
</feature>
<dbReference type="PANTHER" id="PTHR42648:SF32">
    <property type="entry name" value="RIBONUCLEASE H-LIKE DOMAIN, GAG-PRE-INTEGRASE DOMAIN PROTEIN-RELATED"/>
    <property type="match status" value="1"/>
</dbReference>
<dbReference type="AlphaFoldDB" id="A0A6L2MF73"/>
<feature type="region of interest" description="Disordered" evidence="1">
    <location>
        <begin position="176"/>
        <end position="195"/>
    </location>
</feature>
<dbReference type="EMBL" id="BKCJ010006250">
    <property type="protein sequence ID" value="GEU71134.1"/>
    <property type="molecule type" value="Genomic_DNA"/>
</dbReference>
<evidence type="ECO:0000256" key="1">
    <source>
        <dbReference type="SAM" id="MobiDB-lite"/>
    </source>
</evidence>
<comment type="caution">
    <text evidence="3">The sequence shown here is derived from an EMBL/GenBank/DDBJ whole genome shotgun (WGS) entry which is preliminary data.</text>
</comment>
<feature type="region of interest" description="Disordered" evidence="1">
    <location>
        <begin position="240"/>
        <end position="263"/>
    </location>
</feature>
<dbReference type="SUPFAM" id="SSF53098">
    <property type="entry name" value="Ribonuclease H-like"/>
    <property type="match status" value="1"/>
</dbReference>
<dbReference type="InterPro" id="IPR039537">
    <property type="entry name" value="Retrotran_Ty1/copia-like"/>
</dbReference>
<gene>
    <name evidence="3" type="ORF">Tci_043112</name>
</gene>
<feature type="region of interest" description="Disordered" evidence="1">
    <location>
        <begin position="1"/>
        <end position="26"/>
    </location>
</feature>
<dbReference type="Gene3D" id="3.30.420.10">
    <property type="entry name" value="Ribonuclease H-like superfamily/Ribonuclease H"/>
    <property type="match status" value="1"/>
</dbReference>
<evidence type="ECO:0000313" key="3">
    <source>
        <dbReference type="EMBL" id="GEU71134.1"/>
    </source>
</evidence>
<dbReference type="InterPro" id="IPR036397">
    <property type="entry name" value="RNaseH_sf"/>
</dbReference>
<dbReference type="PROSITE" id="PS50994">
    <property type="entry name" value="INTEGRASE"/>
    <property type="match status" value="1"/>
</dbReference>
<sequence length="1010" mass="113544">STGKAVEGEGNNVETVIPPTTAEEKLQRRNEVNAASSLNIDNLSDAVICDFLASDPNSTHLVNEDLEQVHPDDLKEMDPKCECRAPRGQDNRSQDVIRKIVPVETLNFSALVSCDWLGGYDWSDQAEKGPTNYALMAYSTSSASSLDSEFHHHTGLFPPSKSDLSYTGFEELFNEPKTKKSKDKSNEIESESVRKHSDAPIIEDLVLDDEKEEVEKKEVKPSINRINFVKAATYNNPRETVKTGEQPKQKTHRKRGNQRNWNGMMSHRLGSNWEMFNKSCYECGSFEHLIRNCQHHQNKIKQQKVLKPVWNNSERVNHKNYSNAKRNLVRQAAPTLNAAIPINDVHPKRTMNAAKKLNTAKPKAAVNAANAKAKHNAIKGKMGNVVKASACWVWKPKHNVLDLVSRHSSASITLKKFDYVDAGGTSKHMTGNMSFLIDNKEIDRGYVAFGGNPKGGKITGKENLMNLRVKVIRCDNGTEFKNMEMNQFHEVKGIMRQYNVAKTPQQNRVVERRNKTLIEAARTMLADLKMPTTFWAEAVNTACYVQNKVLVTKPHNKTPYEFFHGKTPAISFLRPFGCPVTIFNTIDHLGKFDGKDDEGFFVGYSLNSKAFRVFNSRTKIVEENLHVSAKKVNEDLRIENECNDQGKEDSTNRVNTVTSNINAASSSRVNVVGSNISIDLSPNLNVHSLEDIGIFEDSHDDEDVFGVEADFHNLDSIFQVSPIPTTRIHKDHPLKQVIGDLHSAPQTRRISKNLEEHGLVGTVILRTKNKDLQNYLFSCFVSQLEPKKVFRCEKSKHTNGDFKPLLKDEDGEEVDVHMYRLMIGSLMYLTSSRPAIMFVVCACARYQVTPKVSHLHVVNRIFRYLKGQPKLGLWYPKDSPFDLVAYTDSDYAGTIVANFIIEAEYVAASSCCGQELGIQNQLLDYGVNADIDVVKVSAVKVESLAIKETVVDKEESSKQGRKTADIDADAEVNLENVYSLYMAHEETVLSMQDVDVQSERIDADVKEVDE</sequence>